<comment type="caution">
    <text evidence="2">The sequence shown here is derived from an EMBL/GenBank/DDBJ whole genome shotgun (WGS) entry which is preliminary data.</text>
</comment>
<feature type="transmembrane region" description="Helical" evidence="1">
    <location>
        <begin position="327"/>
        <end position="351"/>
    </location>
</feature>
<keyword evidence="3" id="KW-1185">Reference proteome</keyword>
<keyword evidence="1" id="KW-1133">Transmembrane helix</keyword>
<dbReference type="Proteomes" id="UP000321814">
    <property type="component" value="Unassembled WGS sequence"/>
</dbReference>
<dbReference type="AlphaFoldDB" id="A0A5C8LPN2"/>
<dbReference type="RefSeq" id="WP_147905440.1">
    <property type="nucleotide sequence ID" value="NZ_BAAAGC010000002.1"/>
</dbReference>
<keyword evidence="1" id="KW-0472">Membrane</keyword>
<proteinExistence type="predicted"/>
<gene>
    <name evidence="2" type="ORF">FU839_17705</name>
</gene>
<protein>
    <submittedName>
        <fullName evidence="2">Uncharacterized protein</fullName>
    </submittedName>
</protein>
<sequence length="536" mass="60082">MDELKLFLAAYWQLITVFVSFMLFVLALKVWWSEVKFFVMRTGWSFPLIGRLARAGRSDHKLGGDGWYPIEKRVCSDFYEHYKDFSQSPDYYEKCDDYLNKVEESGRSEKGPFLWALIIGLILLEAVGFAYVLAPFMAKNASSNEQTMLAWFVAFLLSIAAVFLTELTGKEWHKNSLLKKIRGWWEIEGKQKKLNLMPEKDISIDKTYNDNNSLKFQQVLNRVPANASVTPTYTATVITLVYICFLAVGAYLVRSYTLDADNTEMVNQAVMFEQTAADDPMALLEQSAESEDDIALPAELAQVNETATKKAEDEATSARSSASRVTFVILSVIFVMIQVVGIYFGFAFSYAGKESVKARNYTKNFNSAEELNDWLELKKDLIASQAEAYLQRLREKMSRRAVISSDEQEALQVGSTQRTFHHYLANQAVKKQVQATTPIVTQSSVVVSQVVAATPVVASVQTEPTPVEVATPAAAPVQVAAQTAEQSLPAELADVDLTKLSEEDLTVLAEDFELDLAWLKKQQRLAIIKSKSRTSV</sequence>
<reference evidence="2 3" key="1">
    <citation type="submission" date="2019-08" db="EMBL/GenBank/DDBJ databases">
        <title>Draft genome analysis of Rheinheimera tangshanensis isolated from the roots of fresh rice plants (Oryza sativa).</title>
        <authorList>
            <person name="Yu Q."/>
            <person name="Qi Y."/>
            <person name="Zhang H."/>
            <person name="Pu J."/>
        </authorList>
    </citation>
    <scope>NUCLEOTIDE SEQUENCE [LARGE SCALE GENOMIC DNA]</scope>
    <source>
        <strain evidence="2 3">JA3-B52</strain>
    </source>
</reference>
<evidence type="ECO:0000256" key="1">
    <source>
        <dbReference type="SAM" id="Phobius"/>
    </source>
</evidence>
<keyword evidence="1" id="KW-0812">Transmembrane</keyword>
<feature type="transmembrane region" description="Helical" evidence="1">
    <location>
        <begin position="148"/>
        <end position="169"/>
    </location>
</feature>
<name>A0A5C8LPN2_9GAMM</name>
<dbReference type="OrthoDB" id="5366203at2"/>
<dbReference type="EMBL" id="VRLR01000016">
    <property type="protein sequence ID" value="TXK77933.1"/>
    <property type="molecule type" value="Genomic_DNA"/>
</dbReference>
<feature type="transmembrane region" description="Helical" evidence="1">
    <location>
        <begin position="113"/>
        <end position="136"/>
    </location>
</feature>
<evidence type="ECO:0000313" key="2">
    <source>
        <dbReference type="EMBL" id="TXK77933.1"/>
    </source>
</evidence>
<feature type="transmembrane region" description="Helical" evidence="1">
    <location>
        <begin position="12"/>
        <end position="32"/>
    </location>
</feature>
<feature type="transmembrane region" description="Helical" evidence="1">
    <location>
        <begin position="232"/>
        <end position="253"/>
    </location>
</feature>
<accession>A0A5C8LPN2</accession>
<evidence type="ECO:0000313" key="3">
    <source>
        <dbReference type="Proteomes" id="UP000321814"/>
    </source>
</evidence>
<organism evidence="2 3">
    <name type="scientific">Rheinheimera tangshanensis</name>
    <dbReference type="NCBI Taxonomy" id="400153"/>
    <lineage>
        <taxon>Bacteria</taxon>
        <taxon>Pseudomonadati</taxon>
        <taxon>Pseudomonadota</taxon>
        <taxon>Gammaproteobacteria</taxon>
        <taxon>Chromatiales</taxon>
        <taxon>Chromatiaceae</taxon>
        <taxon>Rheinheimera</taxon>
    </lineage>
</organism>